<evidence type="ECO:0000256" key="3">
    <source>
        <dbReference type="RuleBase" id="RU003718"/>
    </source>
</evidence>
<dbReference type="SUPFAM" id="SSF53756">
    <property type="entry name" value="UDP-Glycosyltransferase/glycogen phosphorylase"/>
    <property type="match status" value="1"/>
</dbReference>
<dbReference type="InterPro" id="IPR035595">
    <property type="entry name" value="UDP_glycos_trans_CS"/>
</dbReference>
<evidence type="ECO:0000313" key="6">
    <source>
        <dbReference type="Proteomes" id="UP001140949"/>
    </source>
</evidence>
<proteinExistence type="inferred from homology"/>
<gene>
    <name evidence="5" type="ORF">M6B38_124875</name>
</gene>
<dbReference type="CDD" id="cd03784">
    <property type="entry name" value="GT1_Gtf-like"/>
    <property type="match status" value="1"/>
</dbReference>
<dbReference type="AlphaFoldDB" id="A0AAX6GVC6"/>
<comment type="similarity">
    <text evidence="1 3">Belongs to the UDP-glycosyltransferase family.</text>
</comment>
<evidence type="ECO:0000256" key="1">
    <source>
        <dbReference type="ARBA" id="ARBA00009995"/>
    </source>
</evidence>
<dbReference type="Proteomes" id="UP001140949">
    <property type="component" value="Unassembled WGS sequence"/>
</dbReference>
<evidence type="ECO:0000256" key="2">
    <source>
        <dbReference type="ARBA" id="ARBA00022679"/>
    </source>
</evidence>
<dbReference type="GO" id="GO:0080044">
    <property type="term" value="F:quercetin 7-O-glucosyltransferase activity"/>
    <property type="evidence" value="ECO:0007669"/>
    <property type="project" value="TreeGrafter"/>
</dbReference>
<dbReference type="PANTHER" id="PTHR11926">
    <property type="entry name" value="GLUCOSYL/GLUCURONOSYL TRANSFERASES"/>
    <property type="match status" value="1"/>
</dbReference>
<dbReference type="PROSITE" id="PS00375">
    <property type="entry name" value="UDPGT"/>
    <property type="match status" value="1"/>
</dbReference>
<evidence type="ECO:0000313" key="5">
    <source>
        <dbReference type="EMBL" id="KAJ6832696.1"/>
    </source>
</evidence>
<comment type="caution">
    <text evidence="5">The sequence shown here is derived from an EMBL/GenBank/DDBJ whole genome shotgun (WGS) entry which is preliminary data.</text>
</comment>
<name>A0AAX6GVC6_IRIPA</name>
<evidence type="ECO:0000256" key="4">
    <source>
        <dbReference type="RuleBase" id="RU362057"/>
    </source>
</evidence>
<dbReference type="Pfam" id="PF00201">
    <property type="entry name" value="UDPGT"/>
    <property type="match status" value="1"/>
</dbReference>
<reference evidence="5" key="2">
    <citation type="submission" date="2023-04" db="EMBL/GenBank/DDBJ databases">
        <authorList>
            <person name="Bruccoleri R.E."/>
            <person name="Oakeley E.J."/>
            <person name="Faust A.-M."/>
            <person name="Dessus-Babus S."/>
            <person name="Altorfer M."/>
            <person name="Burckhardt D."/>
            <person name="Oertli M."/>
            <person name="Naumann U."/>
            <person name="Petersen F."/>
            <person name="Wong J."/>
        </authorList>
    </citation>
    <scope>NUCLEOTIDE SEQUENCE</scope>
    <source>
        <strain evidence="5">GSM-AAB239-AS_SAM_17_03QT</strain>
        <tissue evidence="5">Leaf</tissue>
    </source>
</reference>
<keyword evidence="3" id="KW-0328">Glycosyltransferase</keyword>
<accession>A0AAX6GVC6</accession>
<dbReference type="FunFam" id="3.40.50.2000:FF:000040">
    <property type="entry name" value="UDP-glycosyltransferase 76C1"/>
    <property type="match status" value="1"/>
</dbReference>
<dbReference type="PANTHER" id="PTHR11926:SF1392">
    <property type="entry name" value="GLYCOSYLTRANSFERASE"/>
    <property type="match status" value="1"/>
</dbReference>
<sequence length="502" mass="55951">MEQAMIHVLLFPVPAQGHVRAMLKLADLLHASGFCVTFVNTERSHRRFLESSPPPERPRFRFRTIPDGLPDDDTWRRAAPAGLSADALTFLLFLELFESMRTRSREHYRELLVPADGGRDPDRWPPVACVLADSSVPLAFEVAEELKVPVMNVATNSACSIMAHLAIPELIKRGEIPFPEDADMDEPVRGVAGMESFLRRRDLPSSFREAKSLDDRHLQFRMTVNSNLVRGSALILNTEEHIDSLILPHIRHVCPVTYAPGPPHLLLKSMNCGGVDDTETSSANLFEVDRSCMAWLDSQPDKSVVYVSLGSITVISKETFLEFWHGLVGTGRPFLWVIRRGMVEGGMEVGEMIGDEADVDEAARQRGCFVGWAPQEEVLAHAAVGCFLTHCGWNSTLESMVAGVPMVGWPFFTDQHINSRFVSEVWKVGVDMKDLNGRSVVERMVREVMEGERAEEFRKNASEMALMVKRSSEEGGSSYTSFKNLIEHIKSLSSAGEGSINK</sequence>
<dbReference type="InterPro" id="IPR002213">
    <property type="entry name" value="UDP_glucos_trans"/>
</dbReference>
<dbReference type="Gene3D" id="3.40.50.2000">
    <property type="entry name" value="Glycogen Phosphorylase B"/>
    <property type="match status" value="2"/>
</dbReference>
<dbReference type="EC" id="2.4.1.-" evidence="4"/>
<protein>
    <recommendedName>
        <fullName evidence="4">Glycosyltransferase</fullName>
        <ecNumber evidence="4">2.4.1.-</ecNumber>
    </recommendedName>
</protein>
<keyword evidence="2 3" id="KW-0808">Transferase</keyword>
<reference evidence="5" key="1">
    <citation type="journal article" date="2023" name="GigaByte">
        <title>Genome assembly of the bearded iris, Iris pallida Lam.</title>
        <authorList>
            <person name="Bruccoleri R.E."/>
            <person name="Oakeley E.J."/>
            <person name="Faust A.M.E."/>
            <person name="Altorfer M."/>
            <person name="Dessus-Babus S."/>
            <person name="Burckhardt D."/>
            <person name="Oertli M."/>
            <person name="Naumann U."/>
            <person name="Petersen F."/>
            <person name="Wong J."/>
        </authorList>
    </citation>
    <scope>NUCLEOTIDE SEQUENCE</scope>
    <source>
        <strain evidence="5">GSM-AAB239-AS_SAM_17_03QT</strain>
    </source>
</reference>
<keyword evidence="6" id="KW-1185">Reference proteome</keyword>
<dbReference type="GO" id="GO:0080043">
    <property type="term" value="F:quercetin 3-O-glucosyltransferase activity"/>
    <property type="evidence" value="ECO:0007669"/>
    <property type="project" value="TreeGrafter"/>
</dbReference>
<dbReference type="EMBL" id="JANAVB010015800">
    <property type="protein sequence ID" value="KAJ6832696.1"/>
    <property type="molecule type" value="Genomic_DNA"/>
</dbReference>
<organism evidence="5 6">
    <name type="scientific">Iris pallida</name>
    <name type="common">Sweet iris</name>
    <dbReference type="NCBI Taxonomy" id="29817"/>
    <lineage>
        <taxon>Eukaryota</taxon>
        <taxon>Viridiplantae</taxon>
        <taxon>Streptophyta</taxon>
        <taxon>Embryophyta</taxon>
        <taxon>Tracheophyta</taxon>
        <taxon>Spermatophyta</taxon>
        <taxon>Magnoliopsida</taxon>
        <taxon>Liliopsida</taxon>
        <taxon>Asparagales</taxon>
        <taxon>Iridaceae</taxon>
        <taxon>Iridoideae</taxon>
        <taxon>Irideae</taxon>
        <taxon>Iris</taxon>
    </lineage>
</organism>